<dbReference type="AlphaFoldDB" id="A0A937F7G8"/>
<organism evidence="1 2">
    <name type="scientific">Fulvivirga sediminis</name>
    <dbReference type="NCBI Taxonomy" id="2803949"/>
    <lineage>
        <taxon>Bacteria</taxon>
        <taxon>Pseudomonadati</taxon>
        <taxon>Bacteroidota</taxon>
        <taxon>Cytophagia</taxon>
        <taxon>Cytophagales</taxon>
        <taxon>Fulvivirgaceae</taxon>
        <taxon>Fulvivirga</taxon>
    </lineage>
</organism>
<proteinExistence type="predicted"/>
<gene>
    <name evidence="1" type="ORF">JL102_07780</name>
</gene>
<accession>A0A937F7G8</accession>
<evidence type="ECO:0000313" key="2">
    <source>
        <dbReference type="Proteomes" id="UP000659388"/>
    </source>
</evidence>
<evidence type="ECO:0000313" key="1">
    <source>
        <dbReference type="EMBL" id="MBL3656024.1"/>
    </source>
</evidence>
<keyword evidence="2" id="KW-1185">Reference proteome</keyword>
<reference evidence="1" key="1">
    <citation type="submission" date="2021-01" db="EMBL/GenBank/DDBJ databases">
        <title>Fulvivirga kasyanovii gen. nov., sp nov., a novel member of the phylum Bacteroidetes isolated from seawater in a mussel farm.</title>
        <authorList>
            <person name="Zhao L.-H."/>
            <person name="Wang Z.-J."/>
        </authorList>
    </citation>
    <scope>NUCLEOTIDE SEQUENCE</scope>
    <source>
        <strain evidence="1">2943</strain>
    </source>
</reference>
<sequence length="182" mass="20758">MNSDKSSTYTKLQLQNYLHDIDSLTTVYNLNIIGYSDIKNNLKDLADIERQNSYDSLLIQTTLTFLRGKVLDAMYDEIFDGHTALYVLQVHCDKAHYQVGDTAKVILALSQKMYTNFEITDQILDMTYAEGIEILNEERIGDCLYASFLIKSPKQGFIHSGFIFQDIESGYENNATTSFGFN</sequence>
<protein>
    <submittedName>
        <fullName evidence="1">Uncharacterized protein</fullName>
    </submittedName>
</protein>
<name>A0A937F7G8_9BACT</name>
<dbReference type="Proteomes" id="UP000659388">
    <property type="component" value="Unassembled WGS sequence"/>
</dbReference>
<comment type="caution">
    <text evidence="1">The sequence shown here is derived from an EMBL/GenBank/DDBJ whole genome shotgun (WGS) entry which is preliminary data.</text>
</comment>
<dbReference type="EMBL" id="JAESIY010000003">
    <property type="protein sequence ID" value="MBL3656024.1"/>
    <property type="molecule type" value="Genomic_DNA"/>
</dbReference>
<dbReference type="RefSeq" id="WP_202243734.1">
    <property type="nucleotide sequence ID" value="NZ_JAESIY010000003.1"/>
</dbReference>